<gene>
    <name evidence="1" type="ORF">H8K43_08260</name>
</gene>
<name>A0ABR7A444_9BURK</name>
<sequence length="324" mass="36710">MKKNEDSFSMTNAILQQSEIAKAMEKSALDRNALENGIEQSATTRKAIENGMQQFAADRKAIENGMQQFAADRKAIENGMQQFAADRKAIENGMQQFAADRKAIGNNLSEIALAREAAQKPFIESHAQLQSAMAEIGNQLKTAMEAPQKILQLSMANIQKHLDDASKQIYEPLRLLVMAADLYRAIKEDNHSEVDAIMASPDFGAQLLHLLVRWTEMNEEERSGKLAEMVVESNKRAEMAIELDQQLKKIKTGYLNRQDQIDKQVLIAYFKEKNHVIKNSAELEKWPFDDWPLTNNYSIEIIKKWYKEAMPNVNLVGGRPKKGK</sequence>
<protein>
    <submittedName>
        <fullName evidence="1">Uncharacterized protein</fullName>
    </submittedName>
</protein>
<evidence type="ECO:0000313" key="2">
    <source>
        <dbReference type="Proteomes" id="UP000654304"/>
    </source>
</evidence>
<dbReference type="RefSeq" id="WP_186903403.1">
    <property type="nucleotide sequence ID" value="NZ_JACOGD010000004.1"/>
</dbReference>
<dbReference type="Proteomes" id="UP000654304">
    <property type="component" value="Unassembled WGS sequence"/>
</dbReference>
<organism evidence="1 2">
    <name type="scientific">Undibacterium curvum</name>
    <dbReference type="NCBI Taxonomy" id="2762294"/>
    <lineage>
        <taxon>Bacteria</taxon>
        <taxon>Pseudomonadati</taxon>
        <taxon>Pseudomonadota</taxon>
        <taxon>Betaproteobacteria</taxon>
        <taxon>Burkholderiales</taxon>
        <taxon>Oxalobacteraceae</taxon>
        <taxon>Undibacterium</taxon>
    </lineage>
</organism>
<accession>A0ABR7A444</accession>
<evidence type="ECO:0000313" key="1">
    <source>
        <dbReference type="EMBL" id="MBC3931658.1"/>
    </source>
</evidence>
<comment type="caution">
    <text evidence="1">The sequence shown here is derived from an EMBL/GenBank/DDBJ whole genome shotgun (WGS) entry which is preliminary data.</text>
</comment>
<dbReference type="EMBL" id="JACOGD010000004">
    <property type="protein sequence ID" value="MBC3931658.1"/>
    <property type="molecule type" value="Genomic_DNA"/>
</dbReference>
<dbReference type="Gene3D" id="1.20.1480.30">
    <property type="entry name" value="Designed four-helix bundle protein"/>
    <property type="match status" value="1"/>
</dbReference>
<reference evidence="1 2" key="1">
    <citation type="submission" date="2020-08" db="EMBL/GenBank/DDBJ databases">
        <title>Novel species isolated from subtropical streams in China.</title>
        <authorList>
            <person name="Lu H."/>
        </authorList>
    </citation>
    <scope>NUCLEOTIDE SEQUENCE [LARGE SCALE GENOMIC DNA]</scope>
    <source>
        <strain evidence="1 2">CY22W</strain>
    </source>
</reference>
<keyword evidence="2" id="KW-1185">Reference proteome</keyword>
<proteinExistence type="predicted"/>